<dbReference type="CDD" id="cd00610">
    <property type="entry name" value="OAT_like"/>
    <property type="match status" value="1"/>
</dbReference>
<dbReference type="SUPFAM" id="SSF53383">
    <property type="entry name" value="PLP-dependent transferases"/>
    <property type="match status" value="1"/>
</dbReference>
<dbReference type="InterPro" id="IPR015422">
    <property type="entry name" value="PyrdxlP-dep_Trfase_small"/>
</dbReference>
<dbReference type="InterPro" id="IPR015421">
    <property type="entry name" value="PyrdxlP-dep_Trfase_major"/>
</dbReference>
<evidence type="ECO:0000256" key="1">
    <source>
        <dbReference type="ARBA" id="ARBA00001933"/>
    </source>
</evidence>
<dbReference type="PANTHER" id="PTHR43713:SF3">
    <property type="entry name" value="GLUTAMATE-1-SEMIALDEHYDE 2,1-AMINOMUTASE 1, CHLOROPLASTIC-RELATED"/>
    <property type="match status" value="1"/>
</dbReference>
<dbReference type="InterPro" id="IPR005814">
    <property type="entry name" value="Aminotrans_3"/>
</dbReference>
<sequence length="428" mass="45099">MTARPKSEALYQAALKRIPGGVNSPVRAFRGVGGTPFFVDRGKGSCIWDADGNAYIDYVLSWGPLILGHAHPRGVEALREAAGRGTSYGAPTELETTLAELAAEAYPSMEMLRFVNSGTEAAMSAIRLARGFTGRDAVVKFEGCYHGHADGLLVKAGSGSATLGVPDSAGVPGDCARNTVTLHYNDTAGVEDLFSWMGEKVAAVIVEPVAGNMGLVPPRPGFLETLRRETGRAGALLIFDEVMSGFRVAWGGAQARYGVRPDLTTLGKVIGGGLPVGAFGGRRDIMERLAPLGPVYQAGTLSGNPLAMTAGIETLRVMKEENLPEALEGRTARLAEGMLGAARAAGVPAWGAHCGTMFCLFFREGPVYNFADAKGSDTKAYGRFFHAMLGRGVALAPSQFEVGFLSWAHQDAEVEATLDAARKVFASL</sequence>
<comment type="subunit">
    <text evidence="7">Homodimer.</text>
</comment>
<feature type="modified residue" description="N6-(pyridoxal phosphate)lysine" evidence="7">
    <location>
        <position position="268"/>
    </location>
</feature>
<name>A0A932ZXR0_UNCTE</name>
<dbReference type="InterPro" id="IPR015424">
    <property type="entry name" value="PyrdxlP-dep_Trfase"/>
</dbReference>
<comment type="catalytic activity">
    <reaction evidence="7">
        <text>(S)-4-amino-5-oxopentanoate = 5-aminolevulinate</text>
        <dbReference type="Rhea" id="RHEA:14265"/>
        <dbReference type="ChEBI" id="CHEBI:57501"/>
        <dbReference type="ChEBI" id="CHEBI:356416"/>
        <dbReference type="EC" id="5.4.3.8"/>
    </reaction>
</comment>
<dbReference type="Gene3D" id="3.90.1150.10">
    <property type="entry name" value="Aspartate Aminotransferase, domain 1"/>
    <property type="match status" value="1"/>
</dbReference>
<dbReference type="InterPro" id="IPR004639">
    <property type="entry name" value="4pyrrol_synth_GluAld_NH2Trfase"/>
</dbReference>
<dbReference type="AlphaFoldDB" id="A0A932ZXR0"/>
<evidence type="ECO:0000313" key="8">
    <source>
        <dbReference type="EMBL" id="MBI4252137.1"/>
    </source>
</evidence>
<dbReference type="GO" id="GO:0030170">
    <property type="term" value="F:pyridoxal phosphate binding"/>
    <property type="evidence" value="ECO:0007669"/>
    <property type="project" value="InterPro"/>
</dbReference>
<gene>
    <name evidence="7 8" type="primary">hemL</name>
    <name evidence="8" type="ORF">HY618_06720</name>
</gene>
<organism evidence="8 9">
    <name type="scientific">Tectimicrobiota bacterium</name>
    <dbReference type="NCBI Taxonomy" id="2528274"/>
    <lineage>
        <taxon>Bacteria</taxon>
        <taxon>Pseudomonadati</taxon>
        <taxon>Nitrospinota/Tectimicrobiota group</taxon>
        <taxon>Candidatus Tectimicrobiota</taxon>
    </lineage>
</organism>
<comment type="caution">
    <text evidence="8">The sequence shown here is derived from an EMBL/GenBank/DDBJ whole genome shotgun (WGS) entry which is preliminary data.</text>
</comment>
<dbReference type="Proteomes" id="UP000752292">
    <property type="component" value="Unassembled WGS sequence"/>
</dbReference>
<dbReference type="InterPro" id="IPR049704">
    <property type="entry name" value="Aminotrans_3_PPA_site"/>
</dbReference>
<keyword evidence="6 7" id="KW-0627">Porphyrin biosynthesis</keyword>
<dbReference type="HAMAP" id="MF_00375">
    <property type="entry name" value="HemL_aminotrans_3"/>
    <property type="match status" value="1"/>
</dbReference>
<keyword evidence="5 7" id="KW-0413">Isomerase</keyword>
<dbReference type="PROSITE" id="PS00600">
    <property type="entry name" value="AA_TRANSFER_CLASS_3"/>
    <property type="match status" value="1"/>
</dbReference>
<keyword evidence="4 7" id="KW-0663">Pyridoxal phosphate</keyword>
<evidence type="ECO:0000256" key="3">
    <source>
        <dbReference type="ARBA" id="ARBA00008981"/>
    </source>
</evidence>
<dbReference type="PANTHER" id="PTHR43713">
    <property type="entry name" value="GLUTAMATE-1-SEMIALDEHYDE 2,1-AMINOMUTASE"/>
    <property type="match status" value="1"/>
</dbReference>
<comment type="subcellular location">
    <subcellularLocation>
        <location evidence="7">Cytoplasm</location>
    </subcellularLocation>
</comment>
<reference evidence="8" key="1">
    <citation type="submission" date="2020-07" db="EMBL/GenBank/DDBJ databases">
        <title>Huge and variable diversity of episymbiotic CPR bacteria and DPANN archaea in groundwater ecosystems.</title>
        <authorList>
            <person name="He C.Y."/>
            <person name="Keren R."/>
            <person name="Whittaker M."/>
            <person name="Farag I.F."/>
            <person name="Doudna J."/>
            <person name="Cate J.H.D."/>
            <person name="Banfield J.F."/>
        </authorList>
    </citation>
    <scope>NUCLEOTIDE SEQUENCE</scope>
    <source>
        <strain evidence="8">NC_groundwater_1370_Ag_S-0.2um_69_93</strain>
    </source>
</reference>
<evidence type="ECO:0000256" key="7">
    <source>
        <dbReference type="HAMAP-Rule" id="MF_00375"/>
    </source>
</evidence>
<evidence type="ECO:0000313" key="9">
    <source>
        <dbReference type="Proteomes" id="UP000752292"/>
    </source>
</evidence>
<keyword evidence="7" id="KW-0963">Cytoplasm</keyword>
<evidence type="ECO:0000256" key="6">
    <source>
        <dbReference type="ARBA" id="ARBA00023244"/>
    </source>
</evidence>
<dbReference type="EMBL" id="JACQRX010000294">
    <property type="protein sequence ID" value="MBI4252137.1"/>
    <property type="molecule type" value="Genomic_DNA"/>
</dbReference>
<dbReference type="GO" id="GO:0005737">
    <property type="term" value="C:cytoplasm"/>
    <property type="evidence" value="ECO:0007669"/>
    <property type="project" value="UniProtKB-SubCell"/>
</dbReference>
<dbReference type="NCBIfam" id="NF000818">
    <property type="entry name" value="PRK00062.1"/>
    <property type="match status" value="1"/>
</dbReference>
<protein>
    <recommendedName>
        <fullName evidence="7">Glutamate-1-semialdehyde 2,1-aminomutase</fullName>
        <shortName evidence="7">GSA</shortName>
        <ecNumber evidence="7">5.4.3.8</ecNumber>
    </recommendedName>
    <alternativeName>
        <fullName evidence="7">Glutamate-1-semialdehyde aminotransferase</fullName>
        <shortName evidence="7">GSA-AT</shortName>
    </alternativeName>
</protein>
<proteinExistence type="inferred from homology"/>
<comment type="cofactor">
    <cofactor evidence="1 7">
        <name>pyridoxal 5'-phosphate</name>
        <dbReference type="ChEBI" id="CHEBI:597326"/>
    </cofactor>
</comment>
<evidence type="ECO:0000256" key="5">
    <source>
        <dbReference type="ARBA" id="ARBA00023235"/>
    </source>
</evidence>
<dbReference type="GO" id="GO:0042286">
    <property type="term" value="F:glutamate-1-semialdehyde 2,1-aminomutase activity"/>
    <property type="evidence" value="ECO:0007669"/>
    <property type="project" value="UniProtKB-UniRule"/>
</dbReference>
<comment type="pathway">
    <text evidence="2">Porphyrin-containing compound metabolism; protoporphyrin-IX biosynthesis; 5-aminolevulinate from L-glutamyl-tRNA(Glu): step 2/2.</text>
</comment>
<accession>A0A932ZXR0</accession>
<dbReference type="GO" id="GO:0006782">
    <property type="term" value="P:protoporphyrinogen IX biosynthetic process"/>
    <property type="evidence" value="ECO:0007669"/>
    <property type="project" value="UniProtKB-UniRule"/>
</dbReference>
<evidence type="ECO:0000256" key="2">
    <source>
        <dbReference type="ARBA" id="ARBA00004819"/>
    </source>
</evidence>
<dbReference type="Gene3D" id="3.40.640.10">
    <property type="entry name" value="Type I PLP-dependent aspartate aminotransferase-like (Major domain)"/>
    <property type="match status" value="1"/>
</dbReference>
<dbReference type="EC" id="5.4.3.8" evidence="7"/>
<dbReference type="NCBIfam" id="TIGR00713">
    <property type="entry name" value="hemL"/>
    <property type="match status" value="1"/>
</dbReference>
<dbReference type="FunFam" id="3.40.640.10:FF:000021">
    <property type="entry name" value="Glutamate-1-semialdehyde 2,1-aminomutase"/>
    <property type="match status" value="1"/>
</dbReference>
<evidence type="ECO:0000256" key="4">
    <source>
        <dbReference type="ARBA" id="ARBA00022898"/>
    </source>
</evidence>
<dbReference type="GO" id="GO:0008483">
    <property type="term" value="F:transaminase activity"/>
    <property type="evidence" value="ECO:0007669"/>
    <property type="project" value="InterPro"/>
</dbReference>
<comment type="similarity">
    <text evidence="3 7">Belongs to the class-III pyridoxal-phosphate-dependent aminotransferase family. HemL subfamily.</text>
</comment>
<dbReference type="Pfam" id="PF00202">
    <property type="entry name" value="Aminotran_3"/>
    <property type="match status" value="1"/>
</dbReference>